<feature type="binding site" evidence="2">
    <location>
        <position position="6"/>
    </location>
    <ligand>
        <name>Zn(2+)</name>
        <dbReference type="ChEBI" id="CHEBI:29105"/>
    </ligand>
</feature>
<organism evidence="5 6">
    <name type="scientific">Anopheles coluzzii</name>
    <name type="common">African malaria mosquito</name>
    <dbReference type="NCBI Taxonomy" id="1518534"/>
    <lineage>
        <taxon>Eukaryota</taxon>
        <taxon>Metazoa</taxon>
        <taxon>Ecdysozoa</taxon>
        <taxon>Arthropoda</taxon>
        <taxon>Hexapoda</taxon>
        <taxon>Insecta</taxon>
        <taxon>Pterygota</taxon>
        <taxon>Neoptera</taxon>
        <taxon>Endopterygota</taxon>
        <taxon>Diptera</taxon>
        <taxon>Nematocera</taxon>
        <taxon>Culicoidea</taxon>
        <taxon>Culicidae</taxon>
        <taxon>Anophelinae</taxon>
        <taxon>Anopheles</taxon>
    </lineage>
</organism>
<keyword evidence="1" id="KW-0863">Zinc-finger</keyword>
<evidence type="ECO:0000259" key="4">
    <source>
        <dbReference type="PROSITE" id="PS51915"/>
    </source>
</evidence>
<dbReference type="RefSeq" id="XP_040237580.2">
    <property type="nucleotide sequence ID" value="XM_040381646.2"/>
</dbReference>
<dbReference type="InterPro" id="IPR036236">
    <property type="entry name" value="Znf_C2H2_sf"/>
</dbReference>
<dbReference type="Gene3D" id="3.30.160.60">
    <property type="entry name" value="Classic Zinc Finger"/>
    <property type="match status" value="1"/>
</dbReference>
<dbReference type="SMART" id="SM00355">
    <property type="entry name" value="ZnF_C2H2"/>
    <property type="match status" value="2"/>
</dbReference>
<reference key="1">
    <citation type="journal article" date="2019" name="Genes (Basel)">
        <title>A High-Quality De novo Genome Assembly from a Single Mosquito Using PacBio Sequencing.</title>
        <authorList>
            <person name="Kingan S.B."/>
            <person name="Heaton H."/>
            <person name="Cudini J."/>
            <person name="Lambert C.C."/>
            <person name="Baybayan P."/>
            <person name="Galvin B.D."/>
            <person name="Durbin R."/>
            <person name="Korlach J."/>
            <person name="Lawniczak M.K.N."/>
        </authorList>
    </citation>
    <scope>NUCLEOTIDE SEQUENCE [LARGE SCALE GENOMIC DNA]</scope>
    <source>
        <strain>Mali-NIH</strain>
    </source>
</reference>
<dbReference type="PROSITE" id="PS50157">
    <property type="entry name" value="ZINC_FINGER_C2H2_2"/>
    <property type="match status" value="1"/>
</dbReference>
<dbReference type="KEGG" id="acoz:120958685"/>
<keyword evidence="2" id="KW-0862">Zinc</keyword>
<evidence type="ECO:0000313" key="5">
    <source>
        <dbReference type="EnsemblMetazoa" id="ACON029404-PA"/>
    </source>
</evidence>
<keyword evidence="6" id="KW-1185">Reference proteome</keyword>
<accession>A0A6E8WAI2</accession>
<dbReference type="Gene3D" id="3.40.1800.20">
    <property type="match status" value="1"/>
</dbReference>
<evidence type="ECO:0000256" key="1">
    <source>
        <dbReference type="PROSITE-ProRule" id="PRU00042"/>
    </source>
</evidence>
<evidence type="ECO:0000259" key="3">
    <source>
        <dbReference type="PROSITE" id="PS50157"/>
    </source>
</evidence>
<proteinExistence type="predicted"/>
<dbReference type="PROSITE" id="PS00028">
    <property type="entry name" value="ZINC_FINGER_C2H2_1"/>
    <property type="match status" value="1"/>
</dbReference>
<evidence type="ECO:0000256" key="2">
    <source>
        <dbReference type="PROSITE-ProRule" id="PRU01263"/>
    </source>
</evidence>
<dbReference type="VEuPathDB" id="VectorBase:ACON2_032284"/>
<feature type="binding site" evidence="2">
    <location>
        <position position="9"/>
    </location>
    <ligand>
        <name>Zn(2+)</name>
        <dbReference type="ChEBI" id="CHEBI:29105"/>
    </ligand>
</feature>
<name>A0A6E8WAI2_ANOCL</name>
<keyword evidence="2" id="KW-0479">Metal-binding</keyword>
<dbReference type="GO" id="GO:0005634">
    <property type="term" value="C:nucleus"/>
    <property type="evidence" value="ECO:0007669"/>
    <property type="project" value="InterPro"/>
</dbReference>
<dbReference type="GeneID" id="120958685"/>
<dbReference type="VEuPathDB" id="VectorBase:ACMO_011179"/>
<dbReference type="EnsemblMetazoa" id="ACON029404-RA">
    <property type="protein sequence ID" value="ACON029404-PA"/>
    <property type="gene ID" value="ACON029404"/>
</dbReference>
<feature type="domain" description="ZAD" evidence="4">
    <location>
        <begin position="4"/>
        <end position="78"/>
    </location>
</feature>
<dbReference type="Proteomes" id="UP001105220">
    <property type="component" value="Unplaced"/>
</dbReference>
<sequence>MCDIICRLCLKDLDADDPDGGSILDEKIRKAMNNVFCFKVCFEAELPQNICKQCSWNVQDFECFSELVEKNQKILKQKYLPMESPHYTEDESTEQVDQESCVQEPSTQSQLATVSSSTVSDIYLDSNVYDKPLVDMAYKTELDEVDVVDEFHPDLMETSISGIEQWRTIMTCGDYKISSDYDTTESSSNEENVENFLEIMEENNNPHNEPSKGKLNKQVEKDCLRSLSNHCPPDTNDKEQYACMVPSQDSLKTSNDKENVSKNNDKGEFVCGECGQTFVIKRKLYAHRQNHQLQKCVICSKTLKRKSFQRHLLTHKRENIEKDLKKKYRNKPH</sequence>
<feature type="binding site" evidence="2">
    <location>
        <position position="54"/>
    </location>
    <ligand>
        <name>Zn(2+)</name>
        <dbReference type="ChEBI" id="CHEBI:29105"/>
    </ligand>
</feature>
<dbReference type="InterPro" id="IPR012934">
    <property type="entry name" value="Znf_AD"/>
</dbReference>
<dbReference type="GO" id="GO:0008270">
    <property type="term" value="F:zinc ion binding"/>
    <property type="evidence" value="ECO:0007669"/>
    <property type="project" value="UniProtKB-UniRule"/>
</dbReference>
<evidence type="ECO:0000313" key="6">
    <source>
        <dbReference type="Proteomes" id="UP001105220"/>
    </source>
</evidence>
<dbReference type="VEuPathDB" id="VectorBase:ACON029404"/>
<dbReference type="SUPFAM" id="SSF57667">
    <property type="entry name" value="beta-beta-alpha zinc fingers"/>
    <property type="match status" value="1"/>
</dbReference>
<protein>
    <submittedName>
        <fullName evidence="5">C2H2-type domain-containing protein</fullName>
    </submittedName>
</protein>
<dbReference type="PROSITE" id="PS51915">
    <property type="entry name" value="ZAD"/>
    <property type="match status" value="1"/>
</dbReference>
<dbReference type="InterPro" id="IPR013087">
    <property type="entry name" value="Znf_C2H2_type"/>
</dbReference>
<reference evidence="5" key="2">
    <citation type="submission" date="2020-05" db="UniProtKB">
        <authorList>
            <consortium name="EnsemblMetazoa"/>
        </authorList>
    </citation>
    <scope>IDENTIFICATION</scope>
    <source>
        <strain evidence="5">Ngousso</strain>
    </source>
</reference>
<dbReference type="SUPFAM" id="SSF57716">
    <property type="entry name" value="Glucocorticoid receptor-like (DNA-binding domain)"/>
    <property type="match status" value="1"/>
</dbReference>
<feature type="binding site" evidence="2">
    <location>
        <position position="51"/>
    </location>
    <ligand>
        <name>Zn(2+)</name>
        <dbReference type="ChEBI" id="CHEBI:29105"/>
    </ligand>
</feature>
<dbReference type="SMART" id="SM00868">
    <property type="entry name" value="zf-AD"/>
    <property type="match status" value="1"/>
</dbReference>
<dbReference type="AlphaFoldDB" id="A0A6E8WAI2"/>
<feature type="domain" description="C2H2-type" evidence="3">
    <location>
        <begin position="269"/>
        <end position="296"/>
    </location>
</feature>